<evidence type="ECO:0000313" key="1">
    <source>
        <dbReference type="EMBL" id="KAK3797462.1"/>
    </source>
</evidence>
<evidence type="ECO:0000313" key="2">
    <source>
        <dbReference type="Proteomes" id="UP001283361"/>
    </source>
</evidence>
<dbReference type="Proteomes" id="UP001283361">
    <property type="component" value="Unassembled WGS sequence"/>
</dbReference>
<dbReference type="EMBL" id="JAWDGP010000761">
    <property type="protein sequence ID" value="KAK3797462.1"/>
    <property type="molecule type" value="Genomic_DNA"/>
</dbReference>
<sequence length="76" mass="8816">MTQQLLCCSPPDRCHELCLLSQLIYQEIQCESASVTTVGVKYRARKVLGDQEYGVELERSTVEYYHDKSEWSRINS</sequence>
<proteinExistence type="predicted"/>
<keyword evidence="2" id="KW-1185">Reference proteome</keyword>
<comment type="caution">
    <text evidence="1">The sequence shown here is derived from an EMBL/GenBank/DDBJ whole genome shotgun (WGS) entry which is preliminary data.</text>
</comment>
<dbReference type="AlphaFoldDB" id="A0AAE1E839"/>
<organism evidence="1 2">
    <name type="scientific">Elysia crispata</name>
    <name type="common">lettuce slug</name>
    <dbReference type="NCBI Taxonomy" id="231223"/>
    <lineage>
        <taxon>Eukaryota</taxon>
        <taxon>Metazoa</taxon>
        <taxon>Spiralia</taxon>
        <taxon>Lophotrochozoa</taxon>
        <taxon>Mollusca</taxon>
        <taxon>Gastropoda</taxon>
        <taxon>Heterobranchia</taxon>
        <taxon>Euthyneura</taxon>
        <taxon>Panpulmonata</taxon>
        <taxon>Sacoglossa</taxon>
        <taxon>Placobranchoidea</taxon>
        <taxon>Plakobranchidae</taxon>
        <taxon>Elysia</taxon>
    </lineage>
</organism>
<protein>
    <submittedName>
        <fullName evidence="1">Uncharacterized protein</fullName>
    </submittedName>
</protein>
<accession>A0AAE1E839</accession>
<name>A0AAE1E839_9GAST</name>
<gene>
    <name evidence="1" type="ORF">RRG08_049294</name>
</gene>
<reference evidence="1" key="1">
    <citation type="journal article" date="2023" name="G3 (Bethesda)">
        <title>A reference genome for the long-term kleptoplast-retaining sea slug Elysia crispata morphotype clarki.</title>
        <authorList>
            <person name="Eastman K.E."/>
            <person name="Pendleton A.L."/>
            <person name="Shaikh M.A."/>
            <person name="Suttiyut T."/>
            <person name="Ogas R."/>
            <person name="Tomko P."/>
            <person name="Gavelis G."/>
            <person name="Widhalm J.R."/>
            <person name="Wisecaver J.H."/>
        </authorList>
    </citation>
    <scope>NUCLEOTIDE SEQUENCE</scope>
    <source>
        <strain evidence="1">ECLA1</strain>
    </source>
</reference>